<organism evidence="1 2">
    <name type="scientific">Trema orientale</name>
    <name type="common">Charcoal tree</name>
    <name type="synonym">Celtis orientalis</name>
    <dbReference type="NCBI Taxonomy" id="63057"/>
    <lineage>
        <taxon>Eukaryota</taxon>
        <taxon>Viridiplantae</taxon>
        <taxon>Streptophyta</taxon>
        <taxon>Embryophyta</taxon>
        <taxon>Tracheophyta</taxon>
        <taxon>Spermatophyta</taxon>
        <taxon>Magnoliopsida</taxon>
        <taxon>eudicotyledons</taxon>
        <taxon>Gunneridae</taxon>
        <taxon>Pentapetalae</taxon>
        <taxon>rosids</taxon>
        <taxon>fabids</taxon>
        <taxon>Rosales</taxon>
        <taxon>Cannabaceae</taxon>
        <taxon>Trema</taxon>
    </lineage>
</organism>
<evidence type="ECO:0000313" key="2">
    <source>
        <dbReference type="Proteomes" id="UP000237000"/>
    </source>
</evidence>
<evidence type="ECO:0000313" key="1">
    <source>
        <dbReference type="EMBL" id="PON96697.1"/>
    </source>
</evidence>
<keyword evidence="2" id="KW-1185">Reference proteome</keyword>
<reference evidence="2" key="1">
    <citation type="submission" date="2016-06" db="EMBL/GenBank/DDBJ databases">
        <title>Parallel loss of symbiosis genes in relatives of nitrogen-fixing non-legume Parasponia.</title>
        <authorList>
            <person name="Van Velzen R."/>
            <person name="Holmer R."/>
            <person name="Bu F."/>
            <person name="Rutten L."/>
            <person name="Van Zeijl A."/>
            <person name="Liu W."/>
            <person name="Santuari L."/>
            <person name="Cao Q."/>
            <person name="Sharma T."/>
            <person name="Shen D."/>
            <person name="Roswanjaya Y."/>
            <person name="Wardhani T."/>
            <person name="Kalhor M.S."/>
            <person name="Jansen J."/>
            <person name="Van den Hoogen J."/>
            <person name="Gungor B."/>
            <person name="Hartog M."/>
            <person name="Hontelez J."/>
            <person name="Verver J."/>
            <person name="Yang W.-C."/>
            <person name="Schijlen E."/>
            <person name="Repin R."/>
            <person name="Schilthuizen M."/>
            <person name="Schranz E."/>
            <person name="Heidstra R."/>
            <person name="Miyata K."/>
            <person name="Fedorova E."/>
            <person name="Kohlen W."/>
            <person name="Bisseling T."/>
            <person name="Smit S."/>
            <person name="Geurts R."/>
        </authorList>
    </citation>
    <scope>NUCLEOTIDE SEQUENCE [LARGE SCALE GENOMIC DNA]</scope>
    <source>
        <strain evidence="2">cv. RG33-2</strain>
    </source>
</reference>
<dbReference type="InParanoid" id="A0A2P5FFY5"/>
<dbReference type="AlphaFoldDB" id="A0A2P5FFY5"/>
<sequence length="110" mass="12283">MLMNLMPLSFPIGATWRLLGWWASKPTKQPTVVFWALSEEHEEEEEEKKGEGVAMMLGGTWVRIGCPLARNWVPSRVIDVAELPSMTPITSRAALLLRLGAMGMLVFSRA</sequence>
<gene>
    <name evidence="1" type="ORF">TorRG33x02_074010</name>
</gene>
<protein>
    <submittedName>
        <fullName evidence="1">Uncharacterized protein</fullName>
    </submittedName>
</protein>
<proteinExistence type="predicted"/>
<dbReference type="Proteomes" id="UP000237000">
    <property type="component" value="Unassembled WGS sequence"/>
</dbReference>
<accession>A0A2P5FFY5</accession>
<name>A0A2P5FFY5_TREOI</name>
<dbReference type="EMBL" id="JXTC01000036">
    <property type="protein sequence ID" value="PON96697.1"/>
    <property type="molecule type" value="Genomic_DNA"/>
</dbReference>
<comment type="caution">
    <text evidence="1">The sequence shown here is derived from an EMBL/GenBank/DDBJ whole genome shotgun (WGS) entry which is preliminary data.</text>
</comment>